<organism evidence="10 11">
    <name type="scientific">Zopfia rhizophila CBS 207.26</name>
    <dbReference type="NCBI Taxonomy" id="1314779"/>
    <lineage>
        <taxon>Eukaryota</taxon>
        <taxon>Fungi</taxon>
        <taxon>Dikarya</taxon>
        <taxon>Ascomycota</taxon>
        <taxon>Pezizomycotina</taxon>
        <taxon>Dothideomycetes</taxon>
        <taxon>Dothideomycetes incertae sedis</taxon>
        <taxon>Zopfiaceae</taxon>
        <taxon>Zopfia</taxon>
    </lineage>
</organism>
<dbReference type="PROSITE" id="PS00623">
    <property type="entry name" value="GMC_OXRED_1"/>
    <property type="match status" value="1"/>
</dbReference>
<reference evidence="10" key="1">
    <citation type="journal article" date="2020" name="Stud. Mycol.">
        <title>101 Dothideomycetes genomes: a test case for predicting lifestyles and emergence of pathogens.</title>
        <authorList>
            <person name="Haridas S."/>
            <person name="Albert R."/>
            <person name="Binder M."/>
            <person name="Bloem J."/>
            <person name="Labutti K."/>
            <person name="Salamov A."/>
            <person name="Andreopoulos B."/>
            <person name="Baker S."/>
            <person name="Barry K."/>
            <person name="Bills G."/>
            <person name="Bluhm B."/>
            <person name="Cannon C."/>
            <person name="Castanera R."/>
            <person name="Culley D."/>
            <person name="Daum C."/>
            <person name="Ezra D."/>
            <person name="Gonzalez J."/>
            <person name="Henrissat B."/>
            <person name="Kuo A."/>
            <person name="Liang C."/>
            <person name="Lipzen A."/>
            <person name="Lutzoni F."/>
            <person name="Magnuson J."/>
            <person name="Mondo S."/>
            <person name="Nolan M."/>
            <person name="Ohm R."/>
            <person name="Pangilinan J."/>
            <person name="Park H.-J."/>
            <person name="Ramirez L."/>
            <person name="Alfaro M."/>
            <person name="Sun H."/>
            <person name="Tritt A."/>
            <person name="Yoshinaga Y."/>
            <person name="Zwiers L.-H."/>
            <person name="Turgeon B."/>
            <person name="Goodwin S."/>
            <person name="Spatafora J."/>
            <person name="Crous P."/>
            <person name="Grigoriev I."/>
        </authorList>
    </citation>
    <scope>NUCLEOTIDE SEQUENCE</scope>
    <source>
        <strain evidence="10">CBS 207.26</strain>
    </source>
</reference>
<dbReference type="Gene3D" id="3.50.50.60">
    <property type="entry name" value="FAD/NAD(P)-binding domain"/>
    <property type="match status" value="3"/>
</dbReference>
<dbReference type="Proteomes" id="UP000800200">
    <property type="component" value="Unassembled WGS sequence"/>
</dbReference>
<evidence type="ECO:0000256" key="5">
    <source>
        <dbReference type="ARBA" id="ARBA00023002"/>
    </source>
</evidence>
<comment type="cofactor">
    <cofactor evidence="1 6">
        <name>FAD</name>
        <dbReference type="ChEBI" id="CHEBI:57692"/>
    </cofactor>
</comment>
<feature type="binding site" evidence="6">
    <location>
        <position position="112"/>
    </location>
    <ligand>
        <name>FAD</name>
        <dbReference type="ChEBI" id="CHEBI:57692"/>
    </ligand>
</feature>
<evidence type="ECO:0000256" key="8">
    <source>
        <dbReference type="SAM" id="SignalP"/>
    </source>
</evidence>
<sequence length="492" mass="54286">MDSIYGTALLLWLSASLRIISAWPQPAIKAQIRQDSSQLSADEYDYVIVGGGTSGLTVGDRLTVDGKFTVLVLEYGYFDTSVGMNPRRMFNITSEPSPGLNNRTFRVGVGCVVGGSSTVNGQVFLRGSKLEYDAWKELSGPNSTIRYNTKYWSKDAKIYATFGGKPQPLMKNLFSAISKMPGMTVPEDSGAGEAGLYWYPISQDNVNFQRSSARTGHWEGLNRSNYEMIVGAKPNKINFDGDRAISVQYISRNDSSTPPVTIKARKHVILAAGSIHTPQDLPGVRSNFQDHSYIPNIAYSWGTTPNGIFVPRPWCSMMPPNLAAMIGMPVSYTKELIEGYKQQQHVYAKLFRKKNNLHPLSRGTILPDPDDIDKEMKVDYRASSNTLDTRVVIEIIKFMRRYMTQSDLKIYNATEMLPGAEMQSDEELMGWARGIIIPSVYHPAGTELGVHGVRGLSVVDASIMPTLVGATTSMTVYAIAEKAAGMIKAKTK</sequence>
<dbReference type="SUPFAM" id="SSF51905">
    <property type="entry name" value="FAD/NAD(P)-binding domain"/>
    <property type="match status" value="1"/>
</dbReference>
<dbReference type="InterPro" id="IPR027424">
    <property type="entry name" value="Glucose_Oxidase_domain_2"/>
</dbReference>
<dbReference type="GO" id="GO:0044550">
    <property type="term" value="P:secondary metabolite biosynthetic process"/>
    <property type="evidence" value="ECO:0007669"/>
    <property type="project" value="TreeGrafter"/>
</dbReference>
<dbReference type="PANTHER" id="PTHR11552">
    <property type="entry name" value="GLUCOSE-METHANOL-CHOLINE GMC OXIDOREDUCTASE"/>
    <property type="match status" value="1"/>
</dbReference>
<feature type="signal peptide" evidence="8">
    <location>
        <begin position="1"/>
        <end position="22"/>
    </location>
</feature>
<dbReference type="GO" id="GO:0050660">
    <property type="term" value="F:flavin adenine dinucleotide binding"/>
    <property type="evidence" value="ECO:0007669"/>
    <property type="project" value="InterPro"/>
</dbReference>
<proteinExistence type="inferred from homology"/>
<evidence type="ECO:0000313" key="10">
    <source>
        <dbReference type="EMBL" id="KAF2179010.1"/>
    </source>
</evidence>
<dbReference type="InterPro" id="IPR000172">
    <property type="entry name" value="GMC_OxRdtase_N"/>
</dbReference>
<dbReference type="InterPro" id="IPR036188">
    <property type="entry name" value="FAD/NAD-bd_sf"/>
</dbReference>
<dbReference type="OrthoDB" id="269227at2759"/>
<keyword evidence="8" id="KW-0732">Signal</keyword>
<feature type="binding site" evidence="6">
    <location>
        <begin position="120"/>
        <end position="123"/>
    </location>
    <ligand>
        <name>FAD</name>
        <dbReference type="ChEBI" id="CHEBI:57692"/>
    </ligand>
</feature>
<dbReference type="GO" id="GO:0016614">
    <property type="term" value="F:oxidoreductase activity, acting on CH-OH group of donors"/>
    <property type="evidence" value="ECO:0007669"/>
    <property type="project" value="InterPro"/>
</dbReference>
<evidence type="ECO:0000256" key="1">
    <source>
        <dbReference type="ARBA" id="ARBA00001974"/>
    </source>
</evidence>
<dbReference type="Gene3D" id="3.30.560.10">
    <property type="entry name" value="Glucose Oxidase, domain 3"/>
    <property type="match status" value="3"/>
</dbReference>
<accession>A0A6A6DM41</accession>
<name>A0A6A6DM41_9PEZI</name>
<evidence type="ECO:0000256" key="2">
    <source>
        <dbReference type="ARBA" id="ARBA00010790"/>
    </source>
</evidence>
<evidence type="ECO:0000256" key="4">
    <source>
        <dbReference type="ARBA" id="ARBA00022827"/>
    </source>
</evidence>
<dbReference type="Pfam" id="PF05199">
    <property type="entry name" value="GMC_oxred_C"/>
    <property type="match status" value="1"/>
</dbReference>
<dbReference type="InterPro" id="IPR007867">
    <property type="entry name" value="GMC_OxRtase_C"/>
</dbReference>
<protein>
    <submittedName>
        <fullName evidence="10">GMC oxidoreductase</fullName>
    </submittedName>
</protein>
<keyword evidence="11" id="KW-1185">Reference proteome</keyword>
<comment type="similarity">
    <text evidence="2 7">Belongs to the GMC oxidoreductase family.</text>
</comment>
<keyword evidence="3 7" id="KW-0285">Flavoprotein</keyword>
<evidence type="ECO:0000259" key="9">
    <source>
        <dbReference type="PROSITE" id="PS00623"/>
    </source>
</evidence>
<keyword evidence="5" id="KW-0560">Oxidoreductase</keyword>
<dbReference type="Gene3D" id="4.10.450.10">
    <property type="entry name" value="Glucose Oxidase, domain 2"/>
    <property type="match status" value="1"/>
</dbReference>
<evidence type="ECO:0000256" key="7">
    <source>
        <dbReference type="RuleBase" id="RU003968"/>
    </source>
</evidence>
<feature type="chain" id="PRO_5025562405" evidence="8">
    <location>
        <begin position="23"/>
        <end position="492"/>
    </location>
</feature>
<keyword evidence="4 6" id="KW-0274">FAD</keyword>
<gene>
    <name evidence="10" type="ORF">K469DRAFT_731288</name>
</gene>
<dbReference type="Pfam" id="PF00732">
    <property type="entry name" value="GMC_oxred_N"/>
    <property type="match status" value="1"/>
</dbReference>
<evidence type="ECO:0000313" key="11">
    <source>
        <dbReference type="Proteomes" id="UP000800200"/>
    </source>
</evidence>
<evidence type="ECO:0000256" key="6">
    <source>
        <dbReference type="PIRSR" id="PIRSR000137-2"/>
    </source>
</evidence>
<feature type="domain" description="Glucose-methanol-choline oxidoreductase N-terminal" evidence="9">
    <location>
        <begin position="110"/>
        <end position="133"/>
    </location>
</feature>
<dbReference type="PIRSF" id="PIRSF000137">
    <property type="entry name" value="Alcohol_oxidase"/>
    <property type="match status" value="1"/>
</dbReference>
<evidence type="ECO:0000256" key="3">
    <source>
        <dbReference type="ARBA" id="ARBA00022630"/>
    </source>
</evidence>
<dbReference type="AlphaFoldDB" id="A0A6A6DM41"/>
<dbReference type="EMBL" id="ML994670">
    <property type="protein sequence ID" value="KAF2179010.1"/>
    <property type="molecule type" value="Genomic_DNA"/>
</dbReference>
<dbReference type="SUPFAM" id="SSF54373">
    <property type="entry name" value="FAD-linked reductases, C-terminal domain"/>
    <property type="match status" value="1"/>
</dbReference>
<dbReference type="PANTHER" id="PTHR11552:SF115">
    <property type="entry name" value="DEHYDROGENASE XPTC-RELATED"/>
    <property type="match status" value="1"/>
</dbReference>
<feature type="binding site" evidence="6">
    <location>
        <begin position="53"/>
        <end position="54"/>
    </location>
    <ligand>
        <name>FAD</name>
        <dbReference type="ChEBI" id="CHEBI:57692"/>
    </ligand>
</feature>
<dbReference type="InterPro" id="IPR012132">
    <property type="entry name" value="GMC_OxRdtase"/>
</dbReference>